<dbReference type="PANTHER" id="PTHR43289">
    <property type="entry name" value="MITOGEN-ACTIVATED PROTEIN KINASE KINASE KINASE 20-RELATED"/>
    <property type="match status" value="1"/>
</dbReference>
<evidence type="ECO:0000256" key="3">
    <source>
        <dbReference type="ARBA" id="ARBA00022679"/>
    </source>
</evidence>
<dbReference type="InterPro" id="IPR011990">
    <property type="entry name" value="TPR-like_helical_dom_sf"/>
</dbReference>
<dbReference type="EMBL" id="CP101527">
    <property type="protein sequence ID" value="UZW73586.1"/>
    <property type="molecule type" value="Genomic_DNA"/>
</dbReference>
<keyword evidence="8" id="KW-0472">Membrane</keyword>
<keyword evidence="5 10" id="KW-0418">Kinase</keyword>
<evidence type="ECO:0000256" key="2">
    <source>
        <dbReference type="ARBA" id="ARBA00022527"/>
    </source>
</evidence>
<dbReference type="FunFam" id="1.10.510.10:FF:000021">
    <property type="entry name" value="Serine/threonine protein kinase"/>
    <property type="match status" value="1"/>
</dbReference>
<dbReference type="AlphaFoldDB" id="A0A9E8HNK2"/>
<organism evidence="10 11">
    <name type="scientific">Alkalimarinus sediminis</name>
    <dbReference type="NCBI Taxonomy" id="1632866"/>
    <lineage>
        <taxon>Bacteria</taxon>
        <taxon>Pseudomonadati</taxon>
        <taxon>Pseudomonadota</taxon>
        <taxon>Gammaproteobacteria</taxon>
        <taxon>Alteromonadales</taxon>
        <taxon>Alteromonadaceae</taxon>
        <taxon>Alkalimarinus</taxon>
    </lineage>
</organism>
<evidence type="ECO:0000256" key="4">
    <source>
        <dbReference type="ARBA" id="ARBA00022741"/>
    </source>
</evidence>
<dbReference type="SMART" id="SM00220">
    <property type="entry name" value="S_TKc"/>
    <property type="match status" value="1"/>
</dbReference>
<dbReference type="KEGG" id="asem:NNL22_11100"/>
<dbReference type="EC" id="2.7.11.1" evidence="1"/>
<dbReference type="RefSeq" id="WP_251809727.1">
    <property type="nucleotide sequence ID" value="NZ_CP101527.1"/>
</dbReference>
<name>A0A9E8HNK2_9ALTE</name>
<dbReference type="InterPro" id="IPR000719">
    <property type="entry name" value="Prot_kinase_dom"/>
</dbReference>
<keyword evidence="6 7" id="KW-0067">ATP-binding</keyword>
<dbReference type="PANTHER" id="PTHR43289:SF6">
    <property type="entry name" value="SERINE_THREONINE-PROTEIN KINASE NEKL-3"/>
    <property type="match status" value="1"/>
</dbReference>
<dbReference type="GO" id="GO:0005524">
    <property type="term" value="F:ATP binding"/>
    <property type="evidence" value="ECO:0007669"/>
    <property type="project" value="UniProtKB-UniRule"/>
</dbReference>
<evidence type="ECO:0000256" key="6">
    <source>
        <dbReference type="ARBA" id="ARBA00022840"/>
    </source>
</evidence>
<keyword evidence="2 10" id="KW-0723">Serine/threonine-protein kinase</keyword>
<evidence type="ECO:0000256" key="5">
    <source>
        <dbReference type="ARBA" id="ARBA00022777"/>
    </source>
</evidence>
<dbReference type="Gene3D" id="1.25.40.10">
    <property type="entry name" value="Tetratricopeptide repeat domain"/>
    <property type="match status" value="1"/>
</dbReference>
<reference evidence="10" key="1">
    <citation type="submission" date="2022-07" db="EMBL/GenBank/DDBJ databases">
        <title>Alkalimarinus sp. nov., isolated from gut of a Alitta virens.</title>
        <authorList>
            <person name="Yang A.I."/>
            <person name="Shin N.-R."/>
        </authorList>
    </citation>
    <scope>NUCLEOTIDE SEQUENCE</scope>
    <source>
        <strain evidence="10">FA028</strain>
    </source>
</reference>
<keyword evidence="3" id="KW-0808">Transferase</keyword>
<feature type="transmembrane region" description="Helical" evidence="8">
    <location>
        <begin position="109"/>
        <end position="129"/>
    </location>
</feature>
<feature type="binding site" evidence="7">
    <location>
        <position position="311"/>
    </location>
    <ligand>
        <name>ATP</name>
        <dbReference type="ChEBI" id="CHEBI:30616"/>
    </ligand>
</feature>
<dbReference type="PROSITE" id="PS00107">
    <property type="entry name" value="PROTEIN_KINASE_ATP"/>
    <property type="match status" value="1"/>
</dbReference>
<accession>A0A9E8HNK2</accession>
<keyword evidence="4 7" id="KW-0547">Nucleotide-binding</keyword>
<proteinExistence type="predicted"/>
<dbReference type="InterPro" id="IPR011009">
    <property type="entry name" value="Kinase-like_dom_sf"/>
</dbReference>
<keyword evidence="8" id="KW-1133">Transmembrane helix</keyword>
<dbReference type="Gene3D" id="1.10.510.10">
    <property type="entry name" value="Transferase(Phosphotransferase) domain 1"/>
    <property type="match status" value="1"/>
</dbReference>
<dbReference type="Gene3D" id="3.30.200.20">
    <property type="entry name" value="Phosphorylase Kinase, domain 1"/>
    <property type="match status" value="1"/>
</dbReference>
<dbReference type="SUPFAM" id="SSF48452">
    <property type="entry name" value="TPR-like"/>
    <property type="match status" value="1"/>
</dbReference>
<dbReference type="CDD" id="cd14014">
    <property type="entry name" value="STKc_PknB_like"/>
    <property type="match status" value="1"/>
</dbReference>
<evidence type="ECO:0000313" key="11">
    <source>
        <dbReference type="Proteomes" id="UP001164472"/>
    </source>
</evidence>
<evidence type="ECO:0000259" key="9">
    <source>
        <dbReference type="PROSITE" id="PS50011"/>
    </source>
</evidence>
<feature type="transmembrane region" description="Helical" evidence="8">
    <location>
        <begin position="136"/>
        <end position="158"/>
    </location>
</feature>
<protein>
    <recommendedName>
        <fullName evidence="1">non-specific serine/threonine protein kinase</fullName>
        <ecNumber evidence="1">2.7.11.1</ecNumber>
    </recommendedName>
</protein>
<dbReference type="PROSITE" id="PS00108">
    <property type="entry name" value="PROTEIN_KINASE_ST"/>
    <property type="match status" value="1"/>
</dbReference>
<evidence type="ECO:0000256" key="7">
    <source>
        <dbReference type="PROSITE-ProRule" id="PRU10141"/>
    </source>
</evidence>
<feature type="transmembrane region" description="Helical" evidence="8">
    <location>
        <begin position="6"/>
        <end position="28"/>
    </location>
</feature>
<keyword evidence="8" id="KW-0812">Transmembrane</keyword>
<keyword evidence="11" id="KW-1185">Reference proteome</keyword>
<gene>
    <name evidence="10" type="ORF">NNL22_11100</name>
</gene>
<feature type="domain" description="Protein kinase" evidence="9">
    <location>
        <begin position="282"/>
        <end position="545"/>
    </location>
</feature>
<dbReference type="SUPFAM" id="SSF56112">
    <property type="entry name" value="Protein kinase-like (PK-like)"/>
    <property type="match status" value="1"/>
</dbReference>
<sequence length="555" mass="62373">MHSVKLFLSTIFSLRTIVVVAAVLLLLLNHQYDILEWVDQTLFLTAQAIASPEQSFSLLPLELKQRGWLSQQLMEHNLYLPSHFQWLELLLVSSVASFLVIVIPRLNFATGMLLVGCLLASLIVTQLFQQVFRQQWYPFGITIQFLLVGYGLMLFWLLPHRQIQSLSVELQNTKVRLSRVLAQQGQFKDADDLLATCSLSREALDATYDIALQYERKRQYDQAISVYERIVEAKRGYKDAASRLNELRKFDNSANQALGAADVASTLVLPDKQVGKPILGRYEIERELGRGAMGVVYLGRDPKISRTVAIKTLSYSQFDHHLLSELKERFFREAEAAGRLSHPSIVTVYDVGEEPDLAFIAMDYAEGKPLSHYCKVGSLLPLDRVHKVILKVAEALEYAHQKNIVHRDIKPGNIIYNPSNGDVKVTDFGIAKIVDDSKTKTGSVMGSPLYMSPEQLMGKKVTGSSDVYSLGATFYQLLTGTPPFDGDSLATLTYKIINQKHPAIKSLRADIPAATTRIINKALQKDPEKRFGTAEAMAQTLQKVIDKEFNREVVR</sequence>
<evidence type="ECO:0000256" key="8">
    <source>
        <dbReference type="SAM" id="Phobius"/>
    </source>
</evidence>
<evidence type="ECO:0000256" key="1">
    <source>
        <dbReference type="ARBA" id="ARBA00012513"/>
    </source>
</evidence>
<dbReference type="InterPro" id="IPR017441">
    <property type="entry name" value="Protein_kinase_ATP_BS"/>
</dbReference>
<evidence type="ECO:0000313" key="10">
    <source>
        <dbReference type="EMBL" id="UZW73586.1"/>
    </source>
</evidence>
<dbReference type="Pfam" id="PF00069">
    <property type="entry name" value="Pkinase"/>
    <property type="match status" value="1"/>
</dbReference>
<dbReference type="InterPro" id="IPR008271">
    <property type="entry name" value="Ser/Thr_kinase_AS"/>
</dbReference>
<dbReference type="GO" id="GO:0004674">
    <property type="term" value="F:protein serine/threonine kinase activity"/>
    <property type="evidence" value="ECO:0007669"/>
    <property type="project" value="UniProtKB-KW"/>
</dbReference>
<dbReference type="PROSITE" id="PS50011">
    <property type="entry name" value="PROTEIN_KINASE_DOM"/>
    <property type="match status" value="1"/>
</dbReference>
<dbReference type="Proteomes" id="UP001164472">
    <property type="component" value="Chromosome"/>
</dbReference>